<organism evidence="2 3">
    <name type="scientific">Phanerochaete carnosa (strain HHB-10118-sp)</name>
    <name type="common">White-rot fungus</name>
    <name type="synonym">Peniophora carnosa</name>
    <dbReference type="NCBI Taxonomy" id="650164"/>
    <lineage>
        <taxon>Eukaryota</taxon>
        <taxon>Fungi</taxon>
        <taxon>Dikarya</taxon>
        <taxon>Basidiomycota</taxon>
        <taxon>Agaricomycotina</taxon>
        <taxon>Agaricomycetes</taxon>
        <taxon>Polyporales</taxon>
        <taxon>Phanerochaetaceae</taxon>
        <taxon>Phanerochaete</taxon>
    </lineage>
</organism>
<proteinExistence type="predicted"/>
<dbReference type="STRING" id="650164.K5WJZ0"/>
<dbReference type="HOGENOM" id="CLU_2027544_0_0_1"/>
<dbReference type="EMBL" id="JH930469">
    <property type="protein sequence ID" value="EKM59454.1"/>
    <property type="molecule type" value="Genomic_DNA"/>
</dbReference>
<keyword evidence="3" id="KW-1185">Reference proteome</keyword>
<evidence type="ECO:0000256" key="1">
    <source>
        <dbReference type="SAM" id="MobiDB-lite"/>
    </source>
</evidence>
<gene>
    <name evidence="2" type="ORF">PHACADRAFT_249954</name>
</gene>
<dbReference type="OrthoDB" id="2193813at2759"/>
<dbReference type="RefSeq" id="XP_007392015.1">
    <property type="nucleotide sequence ID" value="XM_007391953.1"/>
</dbReference>
<accession>K5WJZ0</accession>
<dbReference type="GeneID" id="18914796"/>
<feature type="compositionally biased region" description="Low complexity" evidence="1">
    <location>
        <begin position="23"/>
        <end position="43"/>
    </location>
</feature>
<evidence type="ECO:0000313" key="3">
    <source>
        <dbReference type="Proteomes" id="UP000008370"/>
    </source>
</evidence>
<feature type="region of interest" description="Disordered" evidence="1">
    <location>
        <begin position="23"/>
        <end position="70"/>
    </location>
</feature>
<dbReference type="Proteomes" id="UP000008370">
    <property type="component" value="Unassembled WGS sequence"/>
</dbReference>
<dbReference type="InParanoid" id="K5WJZ0"/>
<name>K5WJZ0_PHACS</name>
<reference evidence="2 3" key="1">
    <citation type="journal article" date="2012" name="BMC Genomics">
        <title>Comparative genomics of the white-rot fungi, Phanerochaete carnosa and P. chrysosporium, to elucidate the genetic basis of the distinct wood types they colonize.</title>
        <authorList>
            <person name="Suzuki H."/>
            <person name="MacDonald J."/>
            <person name="Syed K."/>
            <person name="Salamov A."/>
            <person name="Hori C."/>
            <person name="Aerts A."/>
            <person name="Henrissat B."/>
            <person name="Wiebenga A."/>
            <person name="vanKuyk P.A."/>
            <person name="Barry K."/>
            <person name="Lindquist E."/>
            <person name="LaButti K."/>
            <person name="Lapidus A."/>
            <person name="Lucas S."/>
            <person name="Coutinho P."/>
            <person name="Gong Y."/>
            <person name="Samejima M."/>
            <person name="Mahadevan R."/>
            <person name="Abou-Zaid M."/>
            <person name="de Vries R.P."/>
            <person name="Igarashi K."/>
            <person name="Yadav J.S."/>
            <person name="Grigoriev I.V."/>
            <person name="Master E.R."/>
        </authorList>
    </citation>
    <scope>NUCLEOTIDE SEQUENCE [LARGE SCALE GENOMIC DNA]</scope>
    <source>
        <strain evidence="2 3">HHB-10118-sp</strain>
    </source>
</reference>
<dbReference type="AlphaFoldDB" id="K5WJZ0"/>
<feature type="compositionally biased region" description="Polar residues" evidence="1">
    <location>
        <begin position="50"/>
        <end position="59"/>
    </location>
</feature>
<sequence length="122" mass="13294">MSAQAYYPPQTYSNYSQQYQGYAQQSTQYPAQYQQAAPGQGQPSPFPYTPSLNSPTVKTPGSPPPEPIAAPDLAEVTEDVASKAMQRLISSELQHAGFNSASHAALRRLEQETTACPFPWSL</sequence>
<protein>
    <submittedName>
        <fullName evidence="2">Uncharacterized protein</fullName>
    </submittedName>
</protein>
<dbReference type="KEGG" id="pco:PHACADRAFT_249954"/>
<evidence type="ECO:0000313" key="2">
    <source>
        <dbReference type="EMBL" id="EKM59454.1"/>
    </source>
</evidence>